<feature type="transmembrane region" description="Helical" evidence="2">
    <location>
        <begin position="147"/>
        <end position="167"/>
    </location>
</feature>
<evidence type="ECO:0000313" key="5">
    <source>
        <dbReference type="Proteomes" id="UP001501183"/>
    </source>
</evidence>
<protein>
    <submittedName>
        <fullName evidence="4">Heparan-alpha-glucosaminide N-acetyltransferase domain-containing protein</fullName>
    </submittedName>
</protein>
<feature type="transmembrane region" description="Helical" evidence="2">
    <location>
        <begin position="187"/>
        <end position="212"/>
    </location>
</feature>
<evidence type="ECO:0000256" key="2">
    <source>
        <dbReference type="SAM" id="Phobius"/>
    </source>
</evidence>
<reference evidence="5" key="1">
    <citation type="journal article" date="2019" name="Int. J. Syst. Evol. Microbiol.">
        <title>The Global Catalogue of Microorganisms (GCM) 10K type strain sequencing project: providing services to taxonomists for standard genome sequencing and annotation.</title>
        <authorList>
            <consortium name="The Broad Institute Genomics Platform"/>
            <consortium name="The Broad Institute Genome Sequencing Center for Infectious Disease"/>
            <person name="Wu L."/>
            <person name="Ma J."/>
        </authorList>
    </citation>
    <scope>NUCLEOTIDE SEQUENCE [LARGE SCALE GENOMIC DNA]</scope>
    <source>
        <strain evidence="5">JCM 32206</strain>
    </source>
</reference>
<dbReference type="InterPro" id="IPR012429">
    <property type="entry name" value="HGSNAT_cat"/>
</dbReference>
<feature type="transmembrane region" description="Helical" evidence="2">
    <location>
        <begin position="224"/>
        <end position="245"/>
    </location>
</feature>
<evidence type="ECO:0000256" key="1">
    <source>
        <dbReference type="SAM" id="MobiDB-lite"/>
    </source>
</evidence>
<gene>
    <name evidence="4" type="ORF">GCM10023094_09850</name>
</gene>
<dbReference type="EMBL" id="BAABFB010000023">
    <property type="protein sequence ID" value="GAA4474360.1"/>
    <property type="molecule type" value="Genomic_DNA"/>
</dbReference>
<feature type="region of interest" description="Disordered" evidence="1">
    <location>
        <begin position="1"/>
        <end position="21"/>
    </location>
</feature>
<keyword evidence="2" id="KW-0472">Membrane</keyword>
<proteinExistence type="predicted"/>
<evidence type="ECO:0000313" key="4">
    <source>
        <dbReference type="EMBL" id="GAA4474360.1"/>
    </source>
</evidence>
<feature type="transmembrane region" description="Helical" evidence="2">
    <location>
        <begin position="24"/>
        <end position="44"/>
    </location>
</feature>
<accession>A0ABP8NY34</accession>
<feature type="transmembrane region" description="Helical" evidence="2">
    <location>
        <begin position="56"/>
        <end position="79"/>
    </location>
</feature>
<dbReference type="Pfam" id="PF07786">
    <property type="entry name" value="HGSNAT_cat"/>
    <property type="match status" value="1"/>
</dbReference>
<keyword evidence="2" id="KW-1133">Transmembrane helix</keyword>
<feature type="transmembrane region" description="Helical" evidence="2">
    <location>
        <begin position="323"/>
        <end position="342"/>
    </location>
</feature>
<dbReference type="RefSeq" id="WP_345342645.1">
    <property type="nucleotide sequence ID" value="NZ_BAABFB010000023.1"/>
</dbReference>
<comment type="caution">
    <text evidence="4">The sequence shown here is derived from an EMBL/GenBank/DDBJ whole genome shotgun (WGS) entry which is preliminary data.</text>
</comment>
<organism evidence="4 5">
    <name type="scientific">Rhodococcus olei</name>
    <dbReference type="NCBI Taxonomy" id="2161675"/>
    <lineage>
        <taxon>Bacteria</taxon>
        <taxon>Bacillati</taxon>
        <taxon>Actinomycetota</taxon>
        <taxon>Actinomycetes</taxon>
        <taxon>Mycobacteriales</taxon>
        <taxon>Nocardiaceae</taxon>
        <taxon>Rhodococcus</taxon>
    </lineage>
</organism>
<evidence type="ECO:0000259" key="3">
    <source>
        <dbReference type="Pfam" id="PF07786"/>
    </source>
</evidence>
<keyword evidence="5" id="KW-1185">Reference proteome</keyword>
<keyword evidence="2" id="KW-0812">Transmembrane</keyword>
<feature type="transmembrane region" description="Helical" evidence="2">
    <location>
        <begin position="91"/>
        <end position="113"/>
    </location>
</feature>
<feature type="transmembrane region" description="Helical" evidence="2">
    <location>
        <begin position="362"/>
        <end position="380"/>
    </location>
</feature>
<feature type="domain" description="Heparan-alpha-glucosaminide N-acetyltransferase catalytic" evidence="3">
    <location>
        <begin position="23"/>
        <end position="218"/>
    </location>
</feature>
<sequence length="411" mass="43798">MTSEILSAPGDSVPSTERRRRPRLTGVDLARGLAVLGMIAVHSLDDYTEGGEPTLSYTISAGHASAMFAVLAGVAIAFLSGRRRLPRGPRSYGVAAALAARAVVIGVIGLTLGYTDIEYGVVILTYYAVMFLLAVPLVYLSTRALAVIAVLGAALTPVLGQVIRPHLPEPFTRQLSWETLSLKPFETLVNLLFTGEFPVVVWMTYVVVGIVIGRLDLTSGRVDAWLVGIGALLMSLSATVSWILLHPFDGLAHLEAASDPDTVAEILAFGADGTVPVDTWWWLAVNGPHTGTSLDLANTLGSALLVLGSCLLLFRIGPPAARVIGIVTAPLVAVGSMSLTIYVGHIMFVNSDFDVYGPWEGYLRQVTVMAVAALAWRATAGRGPLEGLVRVVTTRVRRGVENRLATRQHRA</sequence>
<name>A0ABP8NY34_9NOCA</name>
<dbReference type="Proteomes" id="UP001501183">
    <property type="component" value="Unassembled WGS sequence"/>
</dbReference>
<feature type="transmembrane region" description="Helical" evidence="2">
    <location>
        <begin position="119"/>
        <end position="140"/>
    </location>
</feature>
<feature type="transmembrane region" description="Helical" evidence="2">
    <location>
        <begin position="296"/>
        <end position="316"/>
    </location>
</feature>